<feature type="compositionally biased region" description="Polar residues" evidence="2">
    <location>
        <begin position="22"/>
        <end position="37"/>
    </location>
</feature>
<sequence>MVIPTGSPEAQPGQVTPPVTPAATQFGTATPAPSTYTKESEALAMRKEASRVGKLAREKFNVAELKTVESDATATAAIKARQDAELLIEQAEERHLEATATEQSAQRILTDAQAIIANTRADVLVTQYGVDKVKLLQYSSGNVDVMEQVAKDLPKVDPNQPQTPLPAAAPAAPASPLQPDSSVNQGGGGINVESLTKAGLKDMNPAQLAEASTALQAKARALAITS</sequence>
<dbReference type="AlphaFoldDB" id="A0A0F9C1Y7"/>
<feature type="region of interest" description="Disordered" evidence="2">
    <location>
        <begin position="1"/>
        <end position="42"/>
    </location>
</feature>
<keyword evidence="1" id="KW-0175">Coiled coil</keyword>
<evidence type="ECO:0000313" key="3">
    <source>
        <dbReference type="EMBL" id="KKL28174.1"/>
    </source>
</evidence>
<organism evidence="3">
    <name type="scientific">marine sediment metagenome</name>
    <dbReference type="NCBI Taxonomy" id="412755"/>
    <lineage>
        <taxon>unclassified sequences</taxon>
        <taxon>metagenomes</taxon>
        <taxon>ecological metagenomes</taxon>
    </lineage>
</organism>
<name>A0A0F9C1Y7_9ZZZZ</name>
<dbReference type="EMBL" id="LAZR01035192">
    <property type="protein sequence ID" value="KKL28174.1"/>
    <property type="molecule type" value="Genomic_DNA"/>
</dbReference>
<evidence type="ECO:0000256" key="1">
    <source>
        <dbReference type="SAM" id="Coils"/>
    </source>
</evidence>
<gene>
    <name evidence="3" type="ORF">LCGC14_2377780</name>
</gene>
<evidence type="ECO:0000256" key="2">
    <source>
        <dbReference type="SAM" id="MobiDB-lite"/>
    </source>
</evidence>
<feature type="coiled-coil region" evidence="1">
    <location>
        <begin position="74"/>
        <end position="101"/>
    </location>
</feature>
<accession>A0A0F9C1Y7</accession>
<protein>
    <submittedName>
        <fullName evidence="3">Uncharacterized protein</fullName>
    </submittedName>
</protein>
<feature type="region of interest" description="Disordered" evidence="2">
    <location>
        <begin position="154"/>
        <end position="192"/>
    </location>
</feature>
<feature type="compositionally biased region" description="Low complexity" evidence="2">
    <location>
        <begin position="158"/>
        <end position="179"/>
    </location>
</feature>
<proteinExistence type="predicted"/>
<comment type="caution">
    <text evidence="3">The sequence shown here is derived from an EMBL/GenBank/DDBJ whole genome shotgun (WGS) entry which is preliminary data.</text>
</comment>
<reference evidence="3" key="1">
    <citation type="journal article" date="2015" name="Nature">
        <title>Complex archaea that bridge the gap between prokaryotes and eukaryotes.</title>
        <authorList>
            <person name="Spang A."/>
            <person name="Saw J.H."/>
            <person name="Jorgensen S.L."/>
            <person name="Zaremba-Niedzwiedzka K."/>
            <person name="Martijn J."/>
            <person name="Lind A.E."/>
            <person name="van Eijk R."/>
            <person name="Schleper C."/>
            <person name="Guy L."/>
            <person name="Ettema T.J."/>
        </authorList>
    </citation>
    <scope>NUCLEOTIDE SEQUENCE</scope>
</reference>